<gene>
    <name evidence="5" type="ORF">MLD63_17505</name>
</gene>
<feature type="domain" description="HTH crp-type" evidence="4">
    <location>
        <begin position="155"/>
        <end position="230"/>
    </location>
</feature>
<evidence type="ECO:0000256" key="3">
    <source>
        <dbReference type="ARBA" id="ARBA00023163"/>
    </source>
</evidence>
<dbReference type="CDD" id="cd00038">
    <property type="entry name" value="CAP_ED"/>
    <property type="match status" value="1"/>
</dbReference>
<protein>
    <submittedName>
        <fullName evidence="5">Crp/Fnr family transcriptional regulator</fullName>
    </submittedName>
</protein>
<dbReference type="InterPro" id="IPR036390">
    <property type="entry name" value="WH_DNA-bd_sf"/>
</dbReference>
<dbReference type="InterPro" id="IPR050397">
    <property type="entry name" value="Env_Response_Regulators"/>
</dbReference>
<dbReference type="PRINTS" id="PR00034">
    <property type="entry name" value="HTHCRP"/>
</dbReference>
<sequence length="239" mass="26652">MRADIHNADVPVLCRACEARHRGICGALNAAELLRLGRTSSRHEFEAGTTLMAAGEHGQHCSNILSGVVKLSKILPDGRQQVVELQFAPDFVGRPFGDESDVLVEAATDVRLCSFPREMIVTMMEGSSALENRMHRQALRQLDEAREWMMILGRKSAPEKVASFLLMLARHIRPQLDGYATFFDLPLARSDIADFLGLTTETVSRHMTKLRKEGIIEVKKARHIHIQKMDLLKLAAANS</sequence>
<dbReference type="SMART" id="SM00100">
    <property type="entry name" value="cNMP"/>
    <property type="match status" value="1"/>
</dbReference>
<evidence type="ECO:0000259" key="4">
    <source>
        <dbReference type="PROSITE" id="PS51063"/>
    </source>
</evidence>
<dbReference type="InterPro" id="IPR012318">
    <property type="entry name" value="HTH_CRP"/>
</dbReference>
<dbReference type="PANTHER" id="PTHR24567:SF75">
    <property type="entry name" value="FUMARATE AND NITRATE REDUCTION REGULATORY PROTEIN"/>
    <property type="match status" value="1"/>
</dbReference>
<dbReference type="InterPro" id="IPR018335">
    <property type="entry name" value="Tscrpt_reg_HTH_Crp-type_CS"/>
</dbReference>
<dbReference type="SUPFAM" id="SSF51206">
    <property type="entry name" value="cAMP-binding domain-like"/>
    <property type="match status" value="1"/>
</dbReference>
<dbReference type="Proteomes" id="UP001203945">
    <property type="component" value="Unassembled WGS sequence"/>
</dbReference>
<evidence type="ECO:0000313" key="5">
    <source>
        <dbReference type="EMBL" id="MCQ0972218.1"/>
    </source>
</evidence>
<keyword evidence="1" id="KW-0805">Transcription regulation</keyword>
<dbReference type="InterPro" id="IPR036388">
    <property type="entry name" value="WH-like_DNA-bd_sf"/>
</dbReference>
<dbReference type="PROSITE" id="PS00042">
    <property type="entry name" value="HTH_CRP_1"/>
    <property type="match status" value="1"/>
</dbReference>
<dbReference type="Gene3D" id="1.10.10.10">
    <property type="entry name" value="Winged helix-like DNA-binding domain superfamily/Winged helix DNA-binding domain"/>
    <property type="match status" value="1"/>
</dbReference>
<reference evidence="5 6" key="1">
    <citation type="submission" date="2022-03" db="EMBL/GenBank/DDBJ databases">
        <authorList>
            <person name="He Y."/>
        </authorList>
    </citation>
    <scope>NUCLEOTIDE SEQUENCE [LARGE SCALE GENOMIC DNA]</scope>
    <source>
        <strain evidence="5 6">TK19116</strain>
    </source>
</reference>
<dbReference type="Pfam" id="PF00027">
    <property type="entry name" value="cNMP_binding"/>
    <property type="match status" value="1"/>
</dbReference>
<dbReference type="EMBL" id="JAKZEU010000010">
    <property type="protein sequence ID" value="MCQ0972218.1"/>
    <property type="molecule type" value="Genomic_DNA"/>
</dbReference>
<dbReference type="InterPro" id="IPR000595">
    <property type="entry name" value="cNMP-bd_dom"/>
</dbReference>
<proteinExistence type="predicted"/>
<dbReference type="InterPro" id="IPR018490">
    <property type="entry name" value="cNMP-bd_dom_sf"/>
</dbReference>
<keyword evidence="6" id="KW-1185">Reference proteome</keyword>
<keyword evidence="2" id="KW-0238">DNA-binding</keyword>
<evidence type="ECO:0000256" key="1">
    <source>
        <dbReference type="ARBA" id="ARBA00023015"/>
    </source>
</evidence>
<comment type="caution">
    <text evidence="5">The sequence shown here is derived from an EMBL/GenBank/DDBJ whole genome shotgun (WGS) entry which is preliminary data.</text>
</comment>
<evidence type="ECO:0000256" key="2">
    <source>
        <dbReference type="ARBA" id="ARBA00023125"/>
    </source>
</evidence>
<evidence type="ECO:0000313" key="6">
    <source>
        <dbReference type="Proteomes" id="UP001203945"/>
    </source>
</evidence>
<dbReference type="RefSeq" id="WP_255331215.1">
    <property type="nucleotide sequence ID" value="NZ_JAKZEU010000010.1"/>
</dbReference>
<dbReference type="PROSITE" id="PS51063">
    <property type="entry name" value="HTH_CRP_2"/>
    <property type="match status" value="1"/>
</dbReference>
<dbReference type="SMART" id="SM00419">
    <property type="entry name" value="HTH_CRP"/>
    <property type="match status" value="1"/>
</dbReference>
<dbReference type="Gene3D" id="2.60.120.10">
    <property type="entry name" value="Jelly Rolls"/>
    <property type="match status" value="1"/>
</dbReference>
<accession>A0ABT1MV61</accession>
<dbReference type="SUPFAM" id="SSF46785">
    <property type="entry name" value="Winged helix' DNA-binding domain"/>
    <property type="match status" value="1"/>
</dbReference>
<name>A0ABT1MV61_9RHOB</name>
<dbReference type="Pfam" id="PF13545">
    <property type="entry name" value="HTH_Crp_2"/>
    <property type="match status" value="1"/>
</dbReference>
<organism evidence="5 6">
    <name type="scientific">Paracoccus albicereus</name>
    <dbReference type="NCBI Taxonomy" id="2922394"/>
    <lineage>
        <taxon>Bacteria</taxon>
        <taxon>Pseudomonadati</taxon>
        <taxon>Pseudomonadota</taxon>
        <taxon>Alphaproteobacteria</taxon>
        <taxon>Rhodobacterales</taxon>
        <taxon>Paracoccaceae</taxon>
        <taxon>Paracoccus</taxon>
    </lineage>
</organism>
<dbReference type="CDD" id="cd00092">
    <property type="entry name" value="HTH_CRP"/>
    <property type="match status" value="1"/>
</dbReference>
<dbReference type="InterPro" id="IPR014710">
    <property type="entry name" value="RmlC-like_jellyroll"/>
</dbReference>
<keyword evidence="3" id="KW-0804">Transcription</keyword>
<dbReference type="PANTHER" id="PTHR24567">
    <property type="entry name" value="CRP FAMILY TRANSCRIPTIONAL REGULATORY PROTEIN"/>
    <property type="match status" value="1"/>
</dbReference>